<keyword evidence="1" id="KW-1133">Transmembrane helix</keyword>
<keyword evidence="1" id="KW-0472">Membrane</keyword>
<reference evidence="3" key="2">
    <citation type="submission" date="2023-07" db="EMBL/GenBank/DDBJ databases">
        <title>Genome of Winogradskyella sp. E313.</title>
        <authorList>
            <person name="Zhou Y."/>
        </authorList>
    </citation>
    <scope>NUCLEOTIDE SEQUENCE [LARGE SCALE GENOMIC DNA]</scope>
    <source>
        <strain evidence="3">E313</strain>
    </source>
</reference>
<gene>
    <name evidence="2" type="ORF">J1C55_13720</name>
</gene>
<keyword evidence="3" id="KW-1185">Reference proteome</keyword>
<name>A0ABS8ER49_9FLAO</name>
<dbReference type="RefSeq" id="WP_227478144.1">
    <property type="nucleotide sequence ID" value="NZ_JAFMPT010000045.1"/>
</dbReference>
<sequence length="230" mass="26936">MKILSTIKETLIERIKSPFWGVLIILIAFDNWKLIYSLFNFDKTENRLDKIQILEKYISENGNTTYIIKIIGLTLLAVAIGTLLNRFTVLIKLFFKRLGDTITEKILKNTNLMVSKEEYSELTDLFNNKRKENSELLDNFNKVKSDLSNSVPKSSSLIKALFLYLEKNELTHHFIANFEENDMTTSKNEFFNTTFIELNLIEFQRRERSQAFYKLNDIGSDLLEYCKKNG</sequence>
<reference evidence="3" key="1">
    <citation type="submission" date="2021-03" db="EMBL/GenBank/DDBJ databases">
        <title>Genome of Cognatishimia sp. F0-27.</title>
        <authorList>
            <person name="Ping X."/>
        </authorList>
    </citation>
    <scope>NUCLEOTIDE SEQUENCE [LARGE SCALE GENOMIC DNA]</scope>
    <source>
        <strain evidence="3">E313</strain>
    </source>
</reference>
<feature type="transmembrane region" description="Helical" evidence="1">
    <location>
        <begin position="66"/>
        <end position="87"/>
    </location>
</feature>
<evidence type="ECO:0000313" key="2">
    <source>
        <dbReference type="EMBL" id="MCC1485653.1"/>
    </source>
</evidence>
<protein>
    <submittedName>
        <fullName evidence="2">Uncharacterized protein</fullName>
    </submittedName>
</protein>
<proteinExistence type="predicted"/>
<keyword evidence="1" id="KW-0812">Transmembrane</keyword>
<dbReference type="EMBL" id="JAFMPT010000045">
    <property type="protein sequence ID" value="MCC1485653.1"/>
    <property type="molecule type" value="Genomic_DNA"/>
</dbReference>
<comment type="caution">
    <text evidence="2">The sequence shown here is derived from an EMBL/GenBank/DDBJ whole genome shotgun (WGS) entry which is preliminary data.</text>
</comment>
<accession>A0ABS8ER49</accession>
<dbReference type="Proteomes" id="UP000778797">
    <property type="component" value="Unassembled WGS sequence"/>
</dbReference>
<evidence type="ECO:0000256" key="1">
    <source>
        <dbReference type="SAM" id="Phobius"/>
    </source>
</evidence>
<feature type="transmembrane region" description="Helical" evidence="1">
    <location>
        <begin position="20"/>
        <end position="39"/>
    </location>
</feature>
<organism evidence="2 3">
    <name type="scientific">Winogradskyella immobilis</name>
    <dbReference type="NCBI Taxonomy" id="2816852"/>
    <lineage>
        <taxon>Bacteria</taxon>
        <taxon>Pseudomonadati</taxon>
        <taxon>Bacteroidota</taxon>
        <taxon>Flavobacteriia</taxon>
        <taxon>Flavobacteriales</taxon>
        <taxon>Flavobacteriaceae</taxon>
        <taxon>Winogradskyella</taxon>
    </lineage>
</organism>
<evidence type="ECO:0000313" key="3">
    <source>
        <dbReference type="Proteomes" id="UP000778797"/>
    </source>
</evidence>